<dbReference type="EMBL" id="QGTW01000004">
    <property type="protein sequence ID" value="PWW29514.1"/>
    <property type="molecule type" value="Genomic_DNA"/>
</dbReference>
<dbReference type="GO" id="GO:0047661">
    <property type="term" value="F:amino-acid racemase activity"/>
    <property type="evidence" value="ECO:0007669"/>
    <property type="project" value="InterPro"/>
</dbReference>
<proteinExistence type="predicted"/>
<protein>
    <submittedName>
        <fullName evidence="1">Asp/Glu/hydantoin racemase</fullName>
    </submittedName>
</protein>
<accession>A0A2V2ZYJ7</accession>
<evidence type="ECO:0000313" key="2">
    <source>
        <dbReference type="Proteomes" id="UP000247150"/>
    </source>
</evidence>
<dbReference type="InterPro" id="IPR015942">
    <property type="entry name" value="Asp/Glu/hydantoin_racemase"/>
</dbReference>
<dbReference type="InterPro" id="IPR033134">
    <property type="entry name" value="Asp/Glu_racemase_AS_2"/>
</dbReference>
<organism evidence="1 2">
    <name type="scientific">Cytobacillus oceanisediminis</name>
    <dbReference type="NCBI Taxonomy" id="665099"/>
    <lineage>
        <taxon>Bacteria</taxon>
        <taxon>Bacillati</taxon>
        <taxon>Bacillota</taxon>
        <taxon>Bacilli</taxon>
        <taxon>Bacillales</taxon>
        <taxon>Bacillaceae</taxon>
        <taxon>Cytobacillus</taxon>
    </lineage>
</organism>
<comment type="caution">
    <text evidence="1">The sequence shown here is derived from an EMBL/GenBank/DDBJ whole genome shotgun (WGS) entry which is preliminary data.</text>
</comment>
<dbReference type="Gene3D" id="3.40.50.1860">
    <property type="match status" value="2"/>
</dbReference>
<gene>
    <name evidence="1" type="ORF">DFO73_104147</name>
</gene>
<dbReference type="AlphaFoldDB" id="A0A2V2ZYJ7"/>
<dbReference type="Pfam" id="PF01177">
    <property type="entry name" value="Asp_Glu_race"/>
    <property type="match status" value="1"/>
</dbReference>
<dbReference type="PROSITE" id="PS00924">
    <property type="entry name" value="ASP_GLU_RACEMASE_2"/>
    <property type="match status" value="1"/>
</dbReference>
<sequence length="54" mass="5844">MKVIQSLIEAGAEGIILGCTEIGFLIKQEDSNVPLFDTTNIHALEAVNMSLKKV</sequence>
<name>A0A2V2ZYJ7_9BACI</name>
<dbReference type="SUPFAM" id="SSF53681">
    <property type="entry name" value="Aspartate/glutamate racemase"/>
    <property type="match status" value="1"/>
</dbReference>
<dbReference type="Proteomes" id="UP000247150">
    <property type="component" value="Unassembled WGS sequence"/>
</dbReference>
<dbReference type="InterPro" id="IPR001920">
    <property type="entry name" value="Asp/Glu_race"/>
</dbReference>
<reference evidence="1 2" key="1">
    <citation type="submission" date="2018-05" db="EMBL/GenBank/DDBJ databases">
        <title>Freshwater and sediment microbial communities from various areas in North America, analyzing microbe dynamics in response to fracking.</title>
        <authorList>
            <person name="Lamendella R."/>
        </authorList>
    </citation>
    <scope>NUCLEOTIDE SEQUENCE [LARGE SCALE GENOMIC DNA]</scope>
    <source>
        <strain evidence="1 2">15_TX</strain>
    </source>
</reference>
<evidence type="ECO:0000313" key="1">
    <source>
        <dbReference type="EMBL" id="PWW29514.1"/>
    </source>
</evidence>